<dbReference type="InterPro" id="IPR032623">
    <property type="entry name" value="FecR_N"/>
</dbReference>
<organism evidence="3 4">
    <name type="scientific">Alcanivorax profundi</name>
    <dbReference type="NCBI Taxonomy" id="2338368"/>
    <lineage>
        <taxon>Bacteria</taxon>
        <taxon>Pseudomonadati</taxon>
        <taxon>Pseudomonadota</taxon>
        <taxon>Gammaproteobacteria</taxon>
        <taxon>Oceanospirillales</taxon>
        <taxon>Alcanivoracaceae</taxon>
        <taxon>Alcanivorax</taxon>
    </lineage>
</organism>
<dbReference type="OrthoDB" id="7032198at2"/>
<evidence type="ECO:0000259" key="1">
    <source>
        <dbReference type="Pfam" id="PF04773"/>
    </source>
</evidence>
<sequence>MTDHAHIDHQVLSDAADWFALLRSGDASPKDNQRWLTWLKQHPDHVLGWQLVERIEQQFSAATGNHPDHTEATLQQARTNRLQRRTMIKGMGAALGTLGLGWFGWQQTSLPQIAAAWQAQYRTGTGDIQQWTLADGTQLWLNTDSAVDTFMEGPLRQIQLIRGEILIQTGADTRPLVVYTPQGELRPLGTRFSVRRGDHETFLSVYEGAVEITTRHQQRTVVKRFEQTRFRQGHIAPPEPARLSQQAWHKKRIIAEDIRLADLIDTLGRYQHGHIQLSPRVADLRVFGGFPLDNPEQALGMLEKALPIRIDQPLPWWTRIEPAPATP</sequence>
<dbReference type="PANTHER" id="PTHR30273">
    <property type="entry name" value="PERIPLASMIC SIGNAL SENSOR AND SIGMA FACTOR ACTIVATOR FECR-RELATED"/>
    <property type="match status" value="1"/>
</dbReference>
<proteinExistence type="predicted"/>
<dbReference type="PIRSF" id="PIRSF018266">
    <property type="entry name" value="FecR"/>
    <property type="match status" value="1"/>
</dbReference>
<dbReference type="GO" id="GO:0016989">
    <property type="term" value="F:sigma factor antagonist activity"/>
    <property type="evidence" value="ECO:0007669"/>
    <property type="project" value="TreeGrafter"/>
</dbReference>
<feature type="domain" description="FecR protein" evidence="1">
    <location>
        <begin position="120"/>
        <end position="211"/>
    </location>
</feature>
<dbReference type="RefSeq" id="WP_022983898.1">
    <property type="nucleotide sequence ID" value="NZ_CAXGPP010000066.1"/>
</dbReference>
<dbReference type="Gene3D" id="2.60.120.1440">
    <property type="match status" value="1"/>
</dbReference>
<dbReference type="EMBL" id="QYYA01000001">
    <property type="protein sequence ID" value="RJG19378.1"/>
    <property type="molecule type" value="Genomic_DNA"/>
</dbReference>
<dbReference type="Pfam" id="PF04773">
    <property type="entry name" value="FecR"/>
    <property type="match status" value="1"/>
</dbReference>
<keyword evidence="4" id="KW-1185">Reference proteome</keyword>
<evidence type="ECO:0000313" key="4">
    <source>
        <dbReference type="Proteomes" id="UP000283734"/>
    </source>
</evidence>
<dbReference type="AlphaFoldDB" id="A0A418Y1G8"/>
<accession>A0A418Y1G8</accession>
<protein>
    <submittedName>
        <fullName evidence="3">DUF4880 domain-containing protein</fullName>
    </submittedName>
</protein>
<gene>
    <name evidence="3" type="ORF">D4A39_00485</name>
</gene>
<dbReference type="InterPro" id="IPR006860">
    <property type="entry name" value="FecR"/>
</dbReference>
<name>A0A418Y1G8_9GAMM</name>
<evidence type="ECO:0000313" key="3">
    <source>
        <dbReference type="EMBL" id="RJG19378.1"/>
    </source>
</evidence>
<dbReference type="PANTHER" id="PTHR30273:SF2">
    <property type="entry name" value="PROTEIN FECR"/>
    <property type="match status" value="1"/>
</dbReference>
<evidence type="ECO:0000259" key="2">
    <source>
        <dbReference type="Pfam" id="PF16220"/>
    </source>
</evidence>
<dbReference type="Gene3D" id="3.55.50.30">
    <property type="match status" value="1"/>
</dbReference>
<dbReference type="InterPro" id="IPR012373">
    <property type="entry name" value="Ferrdict_sens_TM"/>
</dbReference>
<feature type="domain" description="FecR N-terminal" evidence="2">
    <location>
        <begin position="15"/>
        <end position="54"/>
    </location>
</feature>
<reference evidence="3 4" key="1">
    <citation type="submission" date="2018-09" db="EMBL/GenBank/DDBJ databases">
        <title>Alcanivorax profundi sp. nov., isolated from 1000 m-depth seawater of the Mariana Trench.</title>
        <authorList>
            <person name="Liu J."/>
        </authorList>
    </citation>
    <scope>NUCLEOTIDE SEQUENCE [LARGE SCALE GENOMIC DNA]</scope>
    <source>
        <strain evidence="3 4">MTEO17</strain>
    </source>
</reference>
<dbReference type="Pfam" id="PF16220">
    <property type="entry name" value="DUF4880"/>
    <property type="match status" value="1"/>
</dbReference>
<comment type="caution">
    <text evidence="3">The sequence shown here is derived from an EMBL/GenBank/DDBJ whole genome shotgun (WGS) entry which is preliminary data.</text>
</comment>
<dbReference type="Proteomes" id="UP000283734">
    <property type="component" value="Unassembled WGS sequence"/>
</dbReference>